<comment type="subcellular location">
    <subcellularLocation>
        <location evidence="1">Nucleus</location>
    </subcellularLocation>
</comment>
<evidence type="ECO:0000256" key="2">
    <source>
        <dbReference type="ARBA" id="ARBA00007373"/>
    </source>
</evidence>
<dbReference type="OMA" id="ENCCTIM"/>
<dbReference type="InterPro" id="IPR007187">
    <property type="entry name" value="Nucleoporin_Nup133/Nup155_C"/>
</dbReference>
<dbReference type="AlphaFoldDB" id="I3EHK2"/>
<proteinExistence type="inferred from homology"/>
<dbReference type="InterPro" id="IPR014908">
    <property type="entry name" value="Nucleoporin_Nup133/Nup155_N"/>
</dbReference>
<dbReference type="EMBL" id="GL870878">
    <property type="protein sequence ID" value="EIJ88699.1"/>
    <property type="molecule type" value="Genomic_DNA"/>
</dbReference>
<keyword evidence="3" id="KW-0813">Transport</keyword>
<protein>
    <submittedName>
        <fullName evidence="7">Uncharacterized protein</fullName>
    </submittedName>
</protein>
<reference evidence="7" key="1">
    <citation type="submission" date="2011-01" db="EMBL/GenBank/DDBJ databases">
        <title>The Genome Sequence of Nematocida parisii strain ERTm3.</title>
        <authorList>
            <consortium name="The Broad Institute Genome Sequencing Platform"/>
            <consortium name="The Broad Institute Genome Sequencing Center for Infectious Disease"/>
            <person name="Cuomo C."/>
            <person name="Troemel E."/>
            <person name="Young S.K."/>
            <person name="Zeng Q."/>
            <person name="Gargeya S."/>
            <person name="Fitzgerald M."/>
            <person name="Haas B."/>
            <person name="Abouelleil A."/>
            <person name="Alvarado L."/>
            <person name="Arachchi H.M."/>
            <person name="Berlin A."/>
            <person name="Chapman S.B."/>
            <person name="Gearin G."/>
            <person name="Goldberg J."/>
            <person name="Griggs A."/>
            <person name="Gujja S."/>
            <person name="Hansen M."/>
            <person name="Heiman D."/>
            <person name="Howarth C."/>
            <person name="Larimer J."/>
            <person name="Lui A."/>
            <person name="MacDonald P.J.P."/>
            <person name="McCowen C."/>
            <person name="Montmayeur A."/>
            <person name="Murphy C."/>
            <person name="Neiman D."/>
            <person name="Pearson M."/>
            <person name="Priest M."/>
            <person name="Roberts A."/>
            <person name="Saif S."/>
            <person name="Shea T."/>
            <person name="Sisk P."/>
            <person name="Stolte C."/>
            <person name="Sykes S."/>
            <person name="Wortman J."/>
            <person name="Nusbaum C."/>
            <person name="Birren B."/>
        </authorList>
    </citation>
    <scope>NUCLEOTIDE SEQUENCE</scope>
    <source>
        <strain evidence="7">ERTm3</strain>
    </source>
</reference>
<dbReference type="PANTHER" id="PTHR10350">
    <property type="entry name" value="NUCLEAR PORE COMPLEX PROTEIN NUP155"/>
    <property type="match status" value="1"/>
</dbReference>
<dbReference type="Pfam" id="PF08801">
    <property type="entry name" value="Nucleoporin_N"/>
    <property type="match status" value="1"/>
</dbReference>
<evidence type="ECO:0000256" key="1">
    <source>
        <dbReference type="ARBA" id="ARBA00004123"/>
    </source>
</evidence>
<dbReference type="GO" id="GO:0006405">
    <property type="term" value="P:RNA export from nucleus"/>
    <property type="evidence" value="ECO:0007669"/>
    <property type="project" value="TreeGrafter"/>
</dbReference>
<dbReference type="GO" id="GO:0044611">
    <property type="term" value="C:nuclear pore inner ring"/>
    <property type="evidence" value="ECO:0007669"/>
    <property type="project" value="TreeGrafter"/>
</dbReference>
<dbReference type="Gene3D" id="1.25.40.440">
    <property type="entry name" value="Nucleoporin, helical domain, central subdomain"/>
    <property type="match status" value="1"/>
</dbReference>
<dbReference type="STRING" id="935791.I3EHK2"/>
<evidence type="ECO:0000256" key="4">
    <source>
        <dbReference type="ARBA" id="ARBA00023242"/>
    </source>
</evidence>
<dbReference type="HOGENOM" id="CLU_011304_0_0_1"/>
<dbReference type="Proteomes" id="UP000002872">
    <property type="component" value="Unassembled WGS sequence"/>
</dbReference>
<dbReference type="InterPro" id="IPR042537">
    <property type="entry name" value="Nucleoporin_Nup155_C_2"/>
</dbReference>
<feature type="domain" description="Nucleoporin Nup133/Nup155-like N-terminal" evidence="6">
    <location>
        <begin position="38"/>
        <end position="203"/>
    </location>
</feature>
<dbReference type="InParanoid" id="I3EHK2"/>
<keyword evidence="8" id="KW-1185">Reference proteome</keyword>
<dbReference type="VEuPathDB" id="MicrosporidiaDB:NEQG_01389"/>
<keyword evidence="4" id="KW-0539">Nucleus</keyword>
<dbReference type="GO" id="GO:0017056">
    <property type="term" value="F:structural constituent of nuclear pore"/>
    <property type="evidence" value="ECO:0007669"/>
    <property type="project" value="InterPro"/>
</dbReference>
<sequence length="1027" mass="114899">MDKYSEVQNAVRDLSSMLQAPQEAVKNYSSGYTMDTLIYKKESVGLPKEIEEMAQEGGVVGLIDGMSSVWGAVKGKLVIWNYSNQMISEIEMKAQKVQAIFAIKRVKNIFTSNVQHCILVFTEHSINMMCLCKNPATYISMDISVDLPVQMTCVCENDAGRIFMGGKDGNIYEFVYAESSWLKGYTAKIFSHTHGIMSHVLPFLYAMGRKAAVLQIVPTYKGVLVLFKDNTLEVYELDKYLKKVRTADLQELNTTDKIQLVRADGTRCQAYLVLSDATRMFLDCNGYLLGKRPMTPARIRSRLVAPSSIKEENFYQIGKSLVSFGRKESEMFITTITRNKTDTTTPENCCTIMTGTEYLQIALSGESSWKNLAEGLISGEEVVCLGVNKIDIYHIMNGVELMERATTNPEGMFAFMQRNGAELSLISALYAVARGATSPAIDSFFKKSEPLQKKAIITCAGIVVYKVWGVDIYKMLKDESGLEISEYIDEIESAIARTKRLKNFIIKECININNIRIAEDTVVDMLDNIAETLHYINILMESDALYIFDEAQKKSASELEFTYANFLRPVTDLRRATLNALVDLNLSQKATVDSVTSELNEKCSTLFALTDTLLLKGKEAIEKASRAATSEDRKWYLVKSMEFFTKTAAKKYLPEIVEMYSNVKFSKGILYAIRAGFSSITEEEATAYFRKIECTEEILLEGLKDERPALCNALLNSAIAKISEGSLSADTLLKIKSPYLEDYLDRLDRTSDSLDMCDLIWKYHAKNQNYSTAARYLLRSAERAKPTISLEKRIEYISIASTMQSASKESDDPALMGHIRNYVPRLGLCAKERLCMAQRQADVLAALSCAYNVAECEGSAPQAIIEETFVRLDTGLLSFEELFEICVMFGFSVLALKISAKGEIDDPILMKTLWDDALSGPYDQCIEILKGNPEIMASAPMDVVFDILARKKVEAPQSDENLGCALVTLGMSVIKAACMLEQKGKSSEYASPRSKKIILDEAITFCEMHNLTEIRHRIGSFKMSLGI</sequence>
<name>I3EHK2_NEMP3</name>
<evidence type="ECO:0000313" key="7">
    <source>
        <dbReference type="EMBL" id="EIJ88699.1"/>
    </source>
</evidence>
<accession>I3EHK2</accession>
<dbReference type="InterPro" id="IPR004870">
    <property type="entry name" value="Nucleoporin_Nup155"/>
</dbReference>
<dbReference type="Pfam" id="PF03177">
    <property type="entry name" value="Nucleoporin_C"/>
    <property type="match status" value="2"/>
</dbReference>
<dbReference type="GO" id="GO:0006606">
    <property type="term" value="P:protein import into nucleus"/>
    <property type="evidence" value="ECO:0007669"/>
    <property type="project" value="TreeGrafter"/>
</dbReference>
<dbReference type="GO" id="GO:0036228">
    <property type="term" value="P:protein localization to nuclear inner membrane"/>
    <property type="evidence" value="ECO:0007669"/>
    <property type="project" value="TreeGrafter"/>
</dbReference>
<organism evidence="7 8">
    <name type="scientific">Nematocida parisii (strain ERTm3)</name>
    <name type="common">Nematode killer fungus</name>
    <dbReference type="NCBI Taxonomy" id="935791"/>
    <lineage>
        <taxon>Eukaryota</taxon>
        <taxon>Fungi</taxon>
        <taxon>Fungi incertae sedis</taxon>
        <taxon>Microsporidia</taxon>
        <taxon>Nematocida</taxon>
    </lineage>
</organism>
<evidence type="ECO:0000313" key="8">
    <source>
        <dbReference type="Proteomes" id="UP000002872"/>
    </source>
</evidence>
<gene>
    <name evidence="7" type="ORF">NEQG_01389</name>
</gene>
<feature type="domain" description="Nucleoporin Nup133/Nup155-like C-terminal" evidence="5">
    <location>
        <begin position="729"/>
        <end position="916"/>
    </location>
</feature>
<evidence type="ECO:0000256" key="3">
    <source>
        <dbReference type="ARBA" id="ARBA00022448"/>
    </source>
</evidence>
<dbReference type="GO" id="GO:0000972">
    <property type="term" value="P:transcription-dependent tethering of RNA polymerase II gene DNA at nuclear periphery"/>
    <property type="evidence" value="ECO:0007669"/>
    <property type="project" value="TreeGrafter"/>
</dbReference>
<dbReference type="FunFam" id="1.25.40.440:FF:000001">
    <property type="entry name" value="Nuclear pore complex subunit"/>
    <property type="match status" value="1"/>
</dbReference>
<dbReference type="PANTHER" id="PTHR10350:SF6">
    <property type="entry name" value="NUCLEAR PORE COMPLEX PROTEIN NUP155"/>
    <property type="match status" value="1"/>
</dbReference>
<evidence type="ECO:0000259" key="5">
    <source>
        <dbReference type="Pfam" id="PF03177"/>
    </source>
</evidence>
<comment type="similarity">
    <text evidence="2">Belongs to the non-repetitive/WGA-negative nucleoporin family.</text>
</comment>
<feature type="domain" description="Nucleoporin Nup133/Nup155-like C-terminal" evidence="5">
    <location>
        <begin position="517"/>
        <end position="673"/>
    </location>
</feature>
<dbReference type="OrthoDB" id="338970at2759"/>
<evidence type="ECO:0000259" key="6">
    <source>
        <dbReference type="Pfam" id="PF08801"/>
    </source>
</evidence>